<keyword evidence="3 6" id="KW-0812">Transmembrane</keyword>
<dbReference type="PANTHER" id="PTHR47089">
    <property type="entry name" value="ABC TRANSPORTER, PERMEASE PROTEIN"/>
    <property type="match status" value="1"/>
</dbReference>
<evidence type="ECO:0000256" key="3">
    <source>
        <dbReference type="ARBA" id="ARBA00022692"/>
    </source>
</evidence>
<proteinExistence type="predicted"/>
<accession>A0A2M8J797</accession>
<evidence type="ECO:0000256" key="5">
    <source>
        <dbReference type="ARBA" id="ARBA00023136"/>
    </source>
</evidence>
<evidence type="ECO:0000256" key="4">
    <source>
        <dbReference type="ARBA" id="ARBA00022989"/>
    </source>
</evidence>
<feature type="transmembrane region" description="Helical" evidence="6">
    <location>
        <begin position="315"/>
        <end position="336"/>
    </location>
</feature>
<evidence type="ECO:0000313" key="8">
    <source>
        <dbReference type="Proteomes" id="UP000231553"/>
    </source>
</evidence>
<feature type="transmembrane region" description="Helical" evidence="6">
    <location>
        <begin position="105"/>
        <end position="130"/>
    </location>
</feature>
<dbReference type="AlphaFoldDB" id="A0A2M8J797"/>
<evidence type="ECO:0000256" key="2">
    <source>
        <dbReference type="ARBA" id="ARBA00022475"/>
    </source>
</evidence>
<feature type="transmembrane region" description="Helical" evidence="6">
    <location>
        <begin position="79"/>
        <end position="99"/>
    </location>
</feature>
<feature type="transmembrane region" description="Helical" evidence="6">
    <location>
        <begin position="265"/>
        <end position="281"/>
    </location>
</feature>
<keyword evidence="8" id="KW-1185">Reference proteome</keyword>
<dbReference type="GO" id="GO:0022857">
    <property type="term" value="F:transmembrane transporter activity"/>
    <property type="evidence" value="ECO:0007669"/>
    <property type="project" value="InterPro"/>
</dbReference>
<dbReference type="RefSeq" id="WP_100160778.1">
    <property type="nucleotide sequence ID" value="NZ_PGTB01000001.1"/>
</dbReference>
<dbReference type="EMBL" id="PGTB01000001">
    <property type="protein sequence ID" value="PJE38649.1"/>
    <property type="molecule type" value="Genomic_DNA"/>
</dbReference>
<dbReference type="Proteomes" id="UP000231553">
    <property type="component" value="Unassembled WGS sequence"/>
</dbReference>
<reference evidence="7 8" key="1">
    <citation type="journal article" date="2018" name="Int. J. Syst. Evol. Microbiol.">
        <title>Pseudooceanicola lipolyticus sp. nov., a marine alphaproteobacterium, reclassification of Oceanicola flagellatus as Pseudooceanicola flagellatus comb. nov. and emended description of the genus Pseudooceanicola.</title>
        <authorList>
            <person name="Huang M.-M."/>
            <person name="Guo L.-L."/>
            <person name="Wu Y.-H."/>
            <person name="Lai Q.-L."/>
            <person name="Shao Z.-Z."/>
            <person name="Wang C.-S."/>
            <person name="Wu M."/>
            <person name="Xu X.-W."/>
        </authorList>
    </citation>
    <scope>NUCLEOTIDE SEQUENCE [LARGE SCALE GENOMIC DNA]</scope>
    <source>
        <strain evidence="7 8">157</strain>
    </source>
</reference>
<sequence length="342" mass="35611">MTNWFERGFGFAVPVLIALVVSALVLLVIGENPIDTFALMATEAFGSDRRFASTLSAATPLLFTAVGTAICFRAGVFNVGVDGAFLIAGLAAVVAGFSLPAGLGWALIPICLAIAAVFGAAWLFVPGWLLAKLDVDEVVSTLMLNFIAVAITGYLVNGAFLSEQSGNNVTPRVHDAAELSRLMPPATLHSGFLIGLVVLVAYAFWVRRTPAGLEGAWVGLNKRFARAVGVSVPQTIILAMVLSGVVAGLGGAAHGLGQLHRFTDGFSAGYGFTGMAVALLGRNTPIGILFGAILFGALASAGTTIQLFSNIPLDLVNIIQGIVMIFAVVELGRITIRRRARA</sequence>
<comment type="subcellular location">
    <subcellularLocation>
        <location evidence="1">Cell membrane</location>
        <topology evidence="1">Multi-pass membrane protein</topology>
    </subcellularLocation>
</comment>
<dbReference type="PANTHER" id="PTHR47089:SF1">
    <property type="entry name" value="GUANOSINE ABC TRANSPORTER PERMEASE PROTEIN NUPP"/>
    <property type="match status" value="1"/>
</dbReference>
<gene>
    <name evidence="7" type="ORF">CVM52_00540</name>
</gene>
<feature type="transmembrane region" description="Helical" evidence="6">
    <location>
        <begin position="182"/>
        <end position="206"/>
    </location>
</feature>
<dbReference type="Pfam" id="PF02653">
    <property type="entry name" value="BPD_transp_2"/>
    <property type="match status" value="1"/>
</dbReference>
<comment type="caution">
    <text evidence="7">The sequence shown here is derived from an EMBL/GenBank/DDBJ whole genome shotgun (WGS) entry which is preliminary data.</text>
</comment>
<feature type="transmembrane region" description="Helical" evidence="6">
    <location>
        <begin position="9"/>
        <end position="30"/>
    </location>
</feature>
<dbReference type="OrthoDB" id="9809785at2"/>
<evidence type="ECO:0000313" key="7">
    <source>
        <dbReference type="EMBL" id="PJE38649.1"/>
    </source>
</evidence>
<dbReference type="InterPro" id="IPR001851">
    <property type="entry name" value="ABC_transp_permease"/>
</dbReference>
<evidence type="ECO:0000256" key="6">
    <source>
        <dbReference type="SAM" id="Phobius"/>
    </source>
</evidence>
<feature type="transmembrane region" description="Helical" evidence="6">
    <location>
        <begin position="142"/>
        <end position="162"/>
    </location>
</feature>
<evidence type="ECO:0000256" key="1">
    <source>
        <dbReference type="ARBA" id="ARBA00004651"/>
    </source>
</evidence>
<feature type="transmembrane region" description="Helical" evidence="6">
    <location>
        <begin position="50"/>
        <end position="72"/>
    </location>
</feature>
<keyword evidence="2" id="KW-1003">Cell membrane</keyword>
<dbReference type="CDD" id="cd06580">
    <property type="entry name" value="TM_PBP1_transp_TpRbsC_like"/>
    <property type="match status" value="1"/>
</dbReference>
<name>A0A2M8J797_9RHOB</name>
<organism evidence="7 8">
    <name type="scientific">Pseudooceanicola lipolyticus</name>
    <dbReference type="NCBI Taxonomy" id="2029104"/>
    <lineage>
        <taxon>Bacteria</taxon>
        <taxon>Pseudomonadati</taxon>
        <taxon>Pseudomonadota</taxon>
        <taxon>Alphaproteobacteria</taxon>
        <taxon>Rhodobacterales</taxon>
        <taxon>Paracoccaceae</taxon>
        <taxon>Pseudooceanicola</taxon>
    </lineage>
</organism>
<feature type="transmembrane region" description="Helical" evidence="6">
    <location>
        <begin position="288"/>
        <end position="309"/>
    </location>
</feature>
<keyword evidence="4 6" id="KW-1133">Transmembrane helix</keyword>
<keyword evidence="5 6" id="KW-0472">Membrane</keyword>
<feature type="transmembrane region" description="Helical" evidence="6">
    <location>
        <begin position="227"/>
        <end position="253"/>
    </location>
</feature>
<dbReference type="GO" id="GO:0005886">
    <property type="term" value="C:plasma membrane"/>
    <property type="evidence" value="ECO:0007669"/>
    <property type="project" value="UniProtKB-SubCell"/>
</dbReference>
<protein>
    <submittedName>
        <fullName evidence="7">ABC transporter permease</fullName>
    </submittedName>
</protein>